<dbReference type="Gene3D" id="3.50.50.60">
    <property type="entry name" value="FAD/NAD(P)-binding domain"/>
    <property type="match status" value="1"/>
</dbReference>
<reference evidence="4 5" key="1">
    <citation type="submission" date="2015-10" db="EMBL/GenBank/DDBJ databases">
        <title>Draft genome sequence of Streptomyces griseoruber DSM 40281, type strain for the species Streptomyces griseoruber.</title>
        <authorList>
            <person name="Ruckert C."/>
            <person name="Winkler A."/>
            <person name="Kalinowski J."/>
            <person name="Kampfer P."/>
            <person name="Glaeser S."/>
        </authorList>
    </citation>
    <scope>NUCLEOTIDE SEQUENCE [LARGE SCALE GENOMIC DNA]</scope>
    <source>
        <strain evidence="4 5">DSM 40281</strain>
    </source>
</reference>
<evidence type="ECO:0000256" key="2">
    <source>
        <dbReference type="SAM" id="MobiDB-lite"/>
    </source>
</evidence>
<proteinExistence type="inferred from homology"/>
<evidence type="ECO:0000256" key="1">
    <source>
        <dbReference type="ARBA" id="ARBA00010790"/>
    </source>
</evidence>
<dbReference type="AlphaFoldDB" id="A0A117RD43"/>
<keyword evidence="5" id="KW-1185">Reference proteome</keyword>
<evidence type="ECO:0000313" key="4">
    <source>
        <dbReference type="EMBL" id="KUN84180.1"/>
    </source>
</evidence>
<dbReference type="PANTHER" id="PTHR11552">
    <property type="entry name" value="GLUCOSE-METHANOL-CHOLINE GMC OXIDOREDUCTASE"/>
    <property type="match status" value="1"/>
</dbReference>
<comment type="similarity">
    <text evidence="1">Belongs to the GMC oxidoreductase family.</text>
</comment>
<protein>
    <recommendedName>
        <fullName evidence="3">Glucose-methanol-choline oxidoreductase C-terminal domain-containing protein</fullName>
    </recommendedName>
</protein>
<dbReference type="InterPro" id="IPR007867">
    <property type="entry name" value="GMC_OxRtase_C"/>
</dbReference>
<dbReference type="Proteomes" id="UP000052982">
    <property type="component" value="Unassembled WGS sequence"/>
</dbReference>
<organism evidence="4 5">
    <name type="scientific">Streptomyces griseoruber</name>
    <dbReference type="NCBI Taxonomy" id="1943"/>
    <lineage>
        <taxon>Bacteria</taxon>
        <taxon>Bacillati</taxon>
        <taxon>Actinomycetota</taxon>
        <taxon>Actinomycetes</taxon>
        <taxon>Kitasatosporales</taxon>
        <taxon>Streptomycetaceae</taxon>
        <taxon>Streptomyces</taxon>
    </lineage>
</organism>
<feature type="region of interest" description="Disordered" evidence="2">
    <location>
        <begin position="1"/>
        <end position="22"/>
    </location>
</feature>
<gene>
    <name evidence="4" type="ORF">AQJ64_15545</name>
</gene>
<dbReference type="PANTHER" id="PTHR11552:SF147">
    <property type="entry name" value="CHOLINE DEHYDROGENASE, MITOCHONDRIAL"/>
    <property type="match status" value="1"/>
</dbReference>
<dbReference type="GO" id="GO:0016614">
    <property type="term" value="F:oxidoreductase activity, acting on CH-OH group of donors"/>
    <property type="evidence" value="ECO:0007669"/>
    <property type="project" value="InterPro"/>
</dbReference>
<dbReference type="STRING" id="1943.AQJ64_15545"/>
<comment type="caution">
    <text evidence="4">The sequence shown here is derived from an EMBL/GenBank/DDBJ whole genome shotgun (WGS) entry which is preliminary data.</text>
</comment>
<feature type="domain" description="Glucose-methanol-choline oxidoreductase C-terminal" evidence="3">
    <location>
        <begin position="8"/>
        <end position="61"/>
    </location>
</feature>
<dbReference type="RefSeq" id="WP_055632712.1">
    <property type="nucleotide sequence ID" value="NZ_JBIRTR010000018.1"/>
</dbReference>
<dbReference type="EMBL" id="LMWW01000018">
    <property type="protein sequence ID" value="KUN84180.1"/>
    <property type="molecule type" value="Genomic_DNA"/>
</dbReference>
<dbReference type="Pfam" id="PF05199">
    <property type="entry name" value="GMC_oxred_C"/>
    <property type="match status" value="1"/>
</dbReference>
<dbReference type="SUPFAM" id="SSF51905">
    <property type="entry name" value="FAD/NAD(P)-binding domain"/>
    <property type="match status" value="1"/>
</dbReference>
<sequence>MILGRPGTSHHTCGTVPMGPAGDQRAVVDPYGRVQGVAGLRVADTSILPTPPLRGPAAGAVLVGEVVADGMRRGLT</sequence>
<dbReference type="GO" id="GO:0050660">
    <property type="term" value="F:flavin adenine dinucleotide binding"/>
    <property type="evidence" value="ECO:0007669"/>
    <property type="project" value="InterPro"/>
</dbReference>
<dbReference type="InterPro" id="IPR036188">
    <property type="entry name" value="FAD/NAD-bd_sf"/>
</dbReference>
<evidence type="ECO:0000259" key="3">
    <source>
        <dbReference type="Pfam" id="PF05199"/>
    </source>
</evidence>
<name>A0A117RD43_9ACTN</name>
<evidence type="ECO:0000313" key="5">
    <source>
        <dbReference type="Proteomes" id="UP000052982"/>
    </source>
</evidence>
<accession>A0A117RD43</accession>
<dbReference type="InterPro" id="IPR012132">
    <property type="entry name" value="GMC_OxRdtase"/>
</dbReference>